<reference evidence="2" key="1">
    <citation type="submission" date="2022-11" db="UniProtKB">
        <authorList>
            <consortium name="EnsemblMetazoa"/>
        </authorList>
    </citation>
    <scope>IDENTIFICATION</scope>
</reference>
<sequence length="448" mass="50554">MPVFTPSNGDPLVVRSTLGVVPENSAKGHHLPMTRKDFAGNRPATMASARFGNLSQSAFFARHNPHPGRVRHIKGLLDIPICSVHDEGFVANPRLQVRRPATGTLDQTRMSLPARLPVQAINYHPNHINPPLQSHRINHIDAQKQYRRFPLSMRERADPKFGMIPLTDLWREELRQLTDKAGLGLPKEIKEQQEAQPKRTSVYSADTGRLIPPPSRAMSRGFSRQKQRPRDLFHHIAPEVDQEALVMEMLCQILQTDSINAVQAWLCSAGQREKDLVLDMIRGAISNEEDYWKRHQNPEFYDMAAVERPRSQPPPMMNLQNGYGELDRPDPTLHEDSQKRNGTPNGYSRYSYEQEADRRKIATAEKKGETLFGGEDHPALRQKSGKPDIFKIEHDQRPATRSKSRAAAAAAAEQPPPVQAPKTPTLRYISTPKDGGRPWNPEQATVVN</sequence>
<evidence type="ECO:0000313" key="2">
    <source>
        <dbReference type="EnsemblMetazoa" id="XP_038062081.1"/>
    </source>
</evidence>
<feature type="compositionally biased region" description="Basic and acidic residues" evidence="1">
    <location>
        <begin position="355"/>
        <end position="398"/>
    </location>
</feature>
<dbReference type="PANTHER" id="PTHR33772">
    <property type="entry name" value="THYMUS, BRAIN AND TESTES-ASSOCIATED"/>
    <property type="match status" value="1"/>
</dbReference>
<evidence type="ECO:0000256" key="1">
    <source>
        <dbReference type="SAM" id="MobiDB-lite"/>
    </source>
</evidence>
<feature type="region of interest" description="Disordered" evidence="1">
    <location>
        <begin position="186"/>
        <end position="228"/>
    </location>
</feature>
<proteinExistence type="predicted"/>
<dbReference type="GeneID" id="119732584"/>
<dbReference type="Proteomes" id="UP000887568">
    <property type="component" value="Unplaced"/>
</dbReference>
<dbReference type="OMA" id="HINPPLQ"/>
<feature type="region of interest" description="Disordered" evidence="1">
    <location>
        <begin position="308"/>
        <end position="448"/>
    </location>
</feature>
<accession>A0A914AEZ1</accession>
<dbReference type="AlphaFoldDB" id="A0A914AEZ1"/>
<keyword evidence="3" id="KW-1185">Reference proteome</keyword>
<dbReference type="OrthoDB" id="9982103at2759"/>
<dbReference type="EnsemblMetazoa" id="XM_038206153.1">
    <property type="protein sequence ID" value="XP_038062081.1"/>
    <property type="gene ID" value="LOC119732584"/>
</dbReference>
<protein>
    <recommendedName>
        <fullName evidence="4">Protein TBATA</fullName>
    </recommendedName>
</protein>
<feature type="compositionally biased region" description="Basic and acidic residues" evidence="1">
    <location>
        <begin position="325"/>
        <end position="339"/>
    </location>
</feature>
<name>A0A914AEZ1_PATMI</name>
<dbReference type="PANTHER" id="PTHR33772:SF1">
    <property type="entry name" value="PROTEIN TBATA"/>
    <property type="match status" value="1"/>
</dbReference>
<dbReference type="Pfam" id="PF15256">
    <property type="entry name" value="SPATIAL"/>
    <property type="match status" value="1"/>
</dbReference>
<evidence type="ECO:0000313" key="3">
    <source>
        <dbReference type="Proteomes" id="UP000887568"/>
    </source>
</evidence>
<organism evidence="2 3">
    <name type="scientific">Patiria miniata</name>
    <name type="common">Bat star</name>
    <name type="synonym">Asterina miniata</name>
    <dbReference type="NCBI Taxonomy" id="46514"/>
    <lineage>
        <taxon>Eukaryota</taxon>
        <taxon>Metazoa</taxon>
        <taxon>Echinodermata</taxon>
        <taxon>Eleutherozoa</taxon>
        <taxon>Asterozoa</taxon>
        <taxon>Asteroidea</taxon>
        <taxon>Valvatacea</taxon>
        <taxon>Valvatida</taxon>
        <taxon>Asterinidae</taxon>
        <taxon>Patiria</taxon>
    </lineage>
</organism>
<feature type="compositionally biased region" description="Basic and acidic residues" evidence="1">
    <location>
        <begin position="187"/>
        <end position="197"/>
    </location>
</feature>
<evidence type="ECO:0008006" key="4">
    <source>
        <dbReference type="Google" id="ProtNLM"/>
    </source>
</evidence>
<dbReference type="RefSeq" id="XP_038062081.1">
    <property type="nucleotide sequence ID" value="XM_038206153.1"/>
</dbReference>
<dbReference type="InterPro" id="IPR037394">
    <property type="entry name" value="TBATA-like"/>
</dbReference>